<evidence type="ECO:0000256" key="1">
    <source>
        <dbReference type="SAM" id="MobiDB-lite"/>
    </source>
</evidence>
<evidence type="ECO:0000313" key="2">
    <source>
        <dbReference type="EMBL" id="PJA41182.1"/>
    </source>
</evidence>
<sequence length="111" mass="11848">MQKSTQLAPVVKPSGKGKATHGGAAISTEKQYTTLGLLRELGREIAVLENKGSLSPEEVATLELLKKRLTATQTAVQEQRDVMIVCEHTSGGSHTIPVPRLVANRPASCCK</sequence>
<reference evidence="3" key="1">
    <citation type="submission" date="2017-09" db="EMBL/GenBank/DDBJ databases">
        <title>Depth-based differentiation of microbial function through sediment-hosted aquifers and enrichment of novel symbionts in the deep terrestrial subsurface.</title>
        <authorList>
            <person name="Probst A.J."/>
            <person name="Ladd B."/>
            <person name="Jarett J.K."/>
            <person name="Geller-Mcgrath D.E."/>
            <person name="Sieber C.M.K."/>
            <person name="Emerson J.B."/>
            <person name="Anantharaman K."/>
            <person name="Thomas B.C."/>
            <person name="Malmstrom R."/>
            <person name="Stieglmeier M."/>
            <person name="Klingl A."/>
            <person name="Woyke T."/>
            <person name="Ryan C.M."/>
            <person name="Banfield J.F."/>
        </authorList>
    </citation>
    <scope>NUCLEOTIDE SEQUENCE [LARGE SCALE GENOMIC DNA]</scope>
</reference>
<gene>
    <name evidence="2" type="ORF">CO179_00410</name>
</gene>
<proteinExistence type="predicted"/>
<feature type="non-terminal residue" evidence="2">
    <location>
        <position position="111"/>
    </location>
</feature>
<organism evidence="2 3">
    <name type="scientific">candidate division WWE3 bacterium CG_4_9_14_3_um_filter_39_7</name>
    <dbReference type="NCBI Taxonomy" id="1975080"/>
    <lineage>
        <taxon>Bacteria</taxon>
        <taxon>Katanobacteria</taxon>
    </lineage>
</organism>
<accession>A0A2M7X4U4</accession>
<dbReference type="AlphaFoldDB" id="A0A2M7X4U4"/>
<protein>
    <submittedName>
        <fullName evidence="2">Uncharacterized protein</fullName>
    </submittedName>
</protein>
<dbReference type="Proteomes" id="UP000231195">
    <property type="component" value="Unassembled WGS sequence"/>
</dbReference>
<name>A0A2M7X4U4_UNCKA</name>
<dbReference type="EMBL" id="PFWZ01000024">
    <property type="protein sequence ID" value="PJA41182.1"/>
    <property type="molecule type" value="Genomic_DNA"/>
</dbReference>
<evidence type="ECO:0000313" key="3">
    <source>
        <dbReference type="Proteomes" id="UP000231195"/>
    </source>
</evidence>
<comment type="caution">
    <text evidence="2">The sequence shown here is derived from an EMBL/GenBank/DDBJ whole genome shotgun (WGS) entry which is preliminary data.</text>
</comment>
<feature type="region of interest" description="Disordered" evidence="1">
    <location>
        <begin position="1"/>
        <end position="25"/>
    </location>
</feature>